<comment type="caution">
    <text evidence="5">The sequence shown here is derived from an EMBL/GenBank/DDBJ whole genome shotgun (WGS) entry which is preliminary data.</text>
</comment>
<dbReference type="Pfam" id="PF00069">
    <property type="entry name" value="Pkinase"/>
    <property type="match status" value="1"/>
</dbReference>
<feature type="repeat" description="WD" evidence="3">
    <location>
        <begin position="322"/>
        <end position="363"/>
    </location>
</feature>
<dbReference type="SMART" id="SM00320">
    <property type="entry name" value="WD40"/>
    <property type="match status" value="7"/>
</dbReference>
<feature type="repeat" description="WD" evidence="3">
    <location>
        <begin position="572"/>
        <end position="606"/>
    </location>
</feature>
<dbReference type="InterPro" id="IPR019775">
    <property type="entry name" value="WD40_repeat_CS"/>
</dbReference>
<dbReference type="SUPFAM" id="SSF56112">
    <property type="entry name" value="Protein kinase-like (PK-like)"/>
    <property type="match status" value="1"/>
</dbReference>
<dbReference type="PANTHER" id="PTHR19846">
    <property type="entry name" value="WD40 REPEAT PROTEIN"/>
    <property type="match status" value="1"/>
</dbReference>
<evidence type="ECO:0000256" key="2">
    <source>
        <dbReference type="ARBA" id="ARBA00022737"/>
    </source>
</evidence>
<feature type="repeat" description="WD" evidence="3">
    <location>
        <begin position="404"/>
        <end position="445"/>
    </location>
</feature>
<dbReference type="InterPro" id="IPR036322">
    <property type="entry name" value="WD40_repeat_dom_sf"/>
</dbReference>
<dbReference type="SUPFAM" id="SSF50978">
    <property type="entry name" value="WD40 repeat-like"/>
    <property type="match status" value="1"/>
</dbReference>
<keyword evidence="5" id="KW-0808">Transferase</keyword>
<evidence type="ECO:0000313" key="5">
    <source>
        <dbReference type="EMBL" id="MBE9115185.1"/>
    </source>
</evidence>
<evidence type="ECO:0000313" key="6">
    <source>
        <dbReference type="Proteomes" id="UP000654482"/>
    </source>
</evidence>
<gene>
    <name evidence="5" type="ORF">IQ249_04655</name>
</gene>
<keyword evidence="5" id="KW-0418">Kinase</keyword>
<dbReference type="PROSITE" id="PS50082">
    <property type="entry name" value="WD_REPEATS_2"/>
    <property type="match status" value="7"/>
</dbReference>
<dbReference type="GO" id="GO:0000398">
    <property type="term" value="P:mRNA splicing, via spliceosome"/>
    <property type="evidence" value="ECO:0007669"/>
    <property type="project" value="TreeGrafter"/>
</dbReference>
<feature type="repeat" description="WD" evidence="3">
    <location>
        <begin position="364"/>
        <end position="396"/>
    </location>
</feature>
<accession>A0A8J7B0V2</accession>
<dbReference type="Proteomes" id="UP000654482">
    <property type="component" value="Unassembled WGS sequence"/>
</dbReference>
<dbReference type="InterPro" id="IPR020472">
    <property type="entry name" value="WD40_PAC1"/>
</dbReference>
<dbReference type="GO" id="GO:0004674">
    <property type="term" value="F:protein serine/threonine kinase activity"/>
    <property type="evidence" value="ECO:0007669"/>
    <property type="project" value="UniProtKB-KW"/>
</dbReference>
<dbReference type="EMBL" id="JADEWZ010000005">
    <property type="protein sequence ID" value="MBE9115185.1"/>
    <property type="molecule type" value="Genomic_DNA"/>
</dbReference>
<sequence>MRYCLNLRCPNPYNRDTDRFCIRCGSKLLLGDRFSAIKSISESNGRTFLGVDLADPSHPQCVIKQVSLRHHQGENTEQSRRTFREEALKLQFLGQHSQIPQLLAYFESEDSPGGMPMLVQEWIEGKSLAEEKCGEAEIRQLLHHLLPVLQFVHENNLMHRDINPYNLIRPNSPTPDKPIVLVDFSTAKVTNKTAFGKTGTLIGSAAYASPEQLLGKATPQSDLYSLGVVCIHLLTQMHPFNLFSHLDAKWVWQDYLSTPISERLAAILNKMLAEGLRDRYSSAAEVYADLHPGATLDPILEPPSAAPKRSALTPQWQCFRTLESHRSSVHAIAFHPNPNILASGSADRTIKLWNLDREESPTTLSGHESIIEDIAFSPDGERLFSSSWDYSIRVWQENKEIQQFREHSGWIQALAISPDGQFLASGSADKTIKIWDLENLRVEITLSGHEAAIHSLAIAPDGQFLASGSADKTIKIWDLKTGEERATLLGHSDTINALIFSPSGQILFSASADKTIQLWHLQSGTPHVTFKGHSDAVHALAINREGNLLVSGSGDNTLKLWSPGNGNLITTLTEHTSGILAVAISPDNRTIASASQDKTLKLWRFK</sequence>
<dbReference type="NCBIfam" id="NF045510">
    <property type="entry name" value="4Cys_prefix_kin"/>
    <property type="match status" value="1"/>
</dbReference>
<reference evidence="5" key="1">
    <citation type="submission" date="2020-10" db="EMBL/GenBank/DDBJ databases">
        <authorList>
            <person name="Castelo-Branco R."/>
            <person name="Eusebio N."/>
            <person name="Adriana R."/>
            <person name="Vieira A."/>
            <person name="Brugerolle De Fraissinette N."/>
            <person name="Rezende De Castro R."/>
            <person name="Schneider M.P."/>
            <person name="Vasconcelos V."/>
            <person name="Leao P.N."/>
        </authorList>
    </citation>
    <scope>NUCLEOTIDE SEQUENCE</scope>
    <source>
        <strain evidence="5">LEGE 07157</strain>
    </source>
</reference>
<dbReference type="GO" id="GO:0017070">
    <property type="term" value="F:U6 snRNA binding"/>
    <property type="evidence" value="ECO:0007669"/>
    <property type="project" value="TreeGrafter"/>
</dbReference>
<dbReference type="Gene3D" id="2.130.10.10">
    <property type="entry name" value="YVTN repeat-like/Quinoprotein amine dehydrogenase"/>
    <property type="match status" value="3"/>
</dbReference>
<dbReference type="PROSITE" id="PS50294">
    <property type="entry name" value="WD_REPEATS_REGION"/>
    <property type="match status" value="7"/>
</dbReference>
<keyword evidence="2" id="KW-0677">Repeat</keyword>
<dbReference type="CDD" id="cd00200">
    <property type="entry name" value="WD40"/>
    <property type="match status" value="1"/>
</dbReference>
<dbReference type="PANTHER" id="PTHR19846:SF0">
    <property type="entry name" value="PRE-MRNA PROCESSING FACTOR 4"/>
    <property type="match status" value="1"/>
</dbReference>
<feature type="domain" description="Protein kinase" evidence="4">
    <location>
        <begin position="34"/>
        <end position="294"/>
    </location>
</feature>
<organism evidence="5 6">
    <name type="scientific">Lusitaniella coriacea LEGE 07157</name>
    <dbReference type="NCBI Taxonomy" id="945747"/>
    <lineage>
        <taxon>Bacteria</taxon>
        <taxon>Bacillati</taxon>
        <taxon>Cyanobacteriota</taxon>
        <taxon>Cyanophyceae</taxon>
        <taxon>Spirulinales</taxon>
        <taxon>Lusitaniellaceae</taxon>
        <taxon>Lusitaniella</taxon>
    </lineage>
</organism>
<name>A0A8J7B0V2_9CYAN</name>
<dbReference type="PRINTS" id="PR00320">
    <property type="entry name" value="GPROTEINBRPT"/>
</dbReference>
<dbReference type="InterPro" id="IPR000719">
    <property type="entry name" value="Prot_kinase_dom"/>
</dbReference>
<proteinExistence type="predicted"/>
<evidence type="ECO:0000256" key="3">
    <source>
        <dbReference type="PROSITE-ProRule" id="PRU00221"/>
    </source>
</evidence>
<evidence type="ECO:0000259" key="4">
    <source>
        <dbReference type="PROSITE" id="PS50011"/>
    </source>
</evidence>
<dbReference type="AlphaFoldDB" id="A0A8J7B0V2"/>
<feature type="repeat" description="WD" evidence="3">
    <location>
        <begin position="488"/>
        <end position="529"/>
    </location>
</feature>
<dbReference type="SMART" id="SM00220">
    <property type="entry name" value="S_TKc"/>
    <property type="match status" value="1"/>
</dbReference>
<keyword evidence="5" id="KW-0723">Serine/threonine-protein kinase</keyword>
<dbReference type="CDD" id="cd14014">
    <property type="entry name" value="STKc_PknB_like"/>
    <property type="match status" value="1"/>
</dbReference>
<dbReference type="RefSeq" id="WP_194028272.1">
    <property type="nucleotide sequence ID" value="NZ_JADEWZ010000005.1"/>
</dbReference>
<protein>
    <submittedName>
        <fullName evidence="5">Serine/threonine protein kinase</fullName>
    </submittedName>
</protein>
<dbReference type="Gene3D" id="1.10.510.10">
    <property type="entry name" value="Transferase(Phosphotransferase) domain 1"/>
    <property type="match status" value="1"/>
</dbReference>
<dbReference type="PROSITE" id="PS00678">
    <property type="entry name" value="WD_REPEATS_1"/>
    <property type="match status" value="3"/>
</dbReference>
<dbReference type="GO" id="GO:0005524">
    <property type="term" value="F:ATP binding"/>
    <property type="evidence" value="ECO:0007669"/>
    <property type="project" value="InterPro"/>
</dbReference>
<keyword evidence="6" id="KW-1185">Reference proteome</keyword>
<keyword evidence="1 3" id="KW-0853">WD repeat</keyword>
<dbReference type="InterPro" id="IPR011009">
    <property type="entry name" value="Kinase-like_dom_sf"/>
</dbReference>
<dbReference type="InterPro" id="IPR001680">
    <property type="entry name" value="WD40_rpt"/>
</dbReference>
<dbReference type="InterPro" id="IPR015943">
    <property type="entry name" value="WD40/YVTN_repeat-like_dom_sf"/>
</dbReference>
<feature type="repeat" description="WD" evidence="3">
    <location>
        <begin position="446"/>
        <end position="487"/>
    </location>
</feature>
<dbReference type="GO" id="GO:0030621">
    <property type="term" value="F:U4 snRNA binding"/>
    <property type="evidence" value="ECO:0007669"/>
    <property type="project" value="TreeGrafter"/>
</dbReference>
<evidence type="ECO:0000256" key="1">
    <source>
        <dbReference type="ARBA" id="ARBA00022574"/>
    </source>
</evidence>
<dbReference type="Pfam" id="PF00400">
    <property type="entry name" value="WD40"/>
    <property type="match status" value="7"/>
</dbReference>
<feature type="repeat" description="WD" evidence="3">
    <location>
        <begin position="530"/>
        <end position="571"/>
    </location>
</feature>
<dbReference type="PROSITE" id="PS50011">
    <property type="entry name" value="PROTEIN_KINASE_DOM"/>
    <property type="match status" value="1"/>
</dbReference>